<protein>
    <recommendedName>
        <fullName evidence="1">FAD-binding FR-type domain-containing protein</fullName>
    </recommendedName>
</protein>
<dbReference type="PANTHER" id="PTHR42815:SF2">
    <property type="entry name" value="FAD-BINDING, PUTATIVE (AFU_ORTHOLOGUE AFUA_6G07600)-RELATED"/>
    <property type="match status" value="1"/>
</dbReference>
<accession>A0ABR1TH70</accession>
<dbReference type="EMBL" id="JAQQWK010000003">
    <property type="protein sequence ID" value="KAK8045306.1"/>
    <property type="molecule type" value="Genomic_DNA"/>
</dbReference>
<dbReference type="Gene3D" id="3.40.50.80">
    <property type="entry name" value="Nucleotide-binding domain of ferredoxin-NADP reductase (FNR) module"/>
    <property type="match status" value="1"/>
</dbReference>
<dbReference type="InterPro" id="IPR017927">
    <property type="entry name" value="FAD-bd_FR_type"/>
</dbReference>
<reference evidence="2 3" key="1">
    <citation type="submission" date="2023-01" db="EMBL/GenBank/DDBJ databases">
        <title>Analysis of 21 Apiospora genomes using comparative genomics revels a genus with tremendous synthesis potential of carbohydrate active enzymes and secondary metabolites.</title>
        <authorList>
            <person name="Sorensen T."/>
        </authorList>
    </citation>
    <scope>NUCLEOTIDE SEQUENCE [LARGE SCALE GENOMIC DNA]</scope>
    <source>
        <strain evidence="2 3">CBS 33761</strain>
    </source>
</reference>
<organism evidence="2 3">
    <name type="scientific">Apiospora rasikravindrae</name>
    <dbReference type="NCBI Taxonomy" id="990691"/>
    <lineage>
        <taxon>Eukaryota</taxon>
        <taxon>Fungi</taxon>
        <taxon>Dikarya</taxon>
        <taxon>Ascomycota</taxon>
        <taxon>Pezizomycotina</taxon>
        <taxon>Sordariomycetes</taxon>
        <taxon>Xylariomycetidae</taxon>
        <taxon>Amphisphaeriales</taxon>
        <taxon>Apiosporaceae</taxon>
        <taxon>Apiospora</taxon>
    </lineage>
</organism>
<sequence>MKPFINVYPVAAILHLGTSSPSLEHAVNQAELFGTHNPVFPSYYYFSSLSEGSGPEGDMATAVASGGEGWHAGERAIHRTLLGDRERPRDNPTYRGLAPSYGYRVQNSPLVAFGTLDHDGRPWTTIWGGEAGFCRPVAQGVLGVRGTAVDARFDPVLDALFGGGTGQGGIQDGKVVRPEGGKVMSGLSIDLETRDRVKLAGRLVAGAVSLTAQEGALADLQMAFQVTESLGNCPKYLNKKHIVPHIPQPQFVSQGRLGLPLSDEAIELAHRADLFFISSKHGAANNESEVESMDTNHRGGPAGLVRVFRNDASEGVTLVYPEYSGNRLYQTLGNLQTDPSVGLAIPDFETGDVLYLTGRASILIGDKAAAYLPRTKLAVRIDVQEARFVKDGLPFRGSVIDYSPYNPRVRRLATEKPPAEATANEAGLGTARLVTREEITPTISRYVFQLYLSPPRSTATSSPKQAPLWHAGQHVTLDFGPELDHGWSHMRDDDPQSLNDDFVRTFTVSSSPPPPPSSSEAVEFEITARRHGPATALLAKWNLRVPLELPVLGFGGEEAFRLPVLAQAAENDAETPSQRTTSIFVAGGVGITPLMAQASGVISSSNHVSGSGDAILPLKLLWSLRREDLALAVKVVEKDPALGKDGITTLFVTGSPSSDSGGLAKDEEIAALEEMGVVVKMKRMERDDVLGAAAGGKSGENKRRFFCCTGPELMKSLLQWTEGEDVVFESFQY</sequence>
<evidence type="ECO:0000313" key="2">
    <source>
        <dbReference type="EMBL" id="KAK8045306.1"/>
    </source>
</evidence>
<comment type="caution">
    <text evidence="2">The sequence shown here is derived from an EMBL/GenBank/DDBJ whole genome shotgun (WGS) entry which is preliminary data.</text>
</comment>
<dbReference type="PROSITE" id="PS51384">
    <property type="entry name" value="FAD_FR"/>
    <property type="match status" value="1"/>
</dbReference>
<evidence type="ECO:0000313" key="3">
    <source>
        <dbReference type="Proteomes" id="UP001444661"/>
    </source>
</evidence>
<feature type="domain" description="FAD-binding FR-type" evidence="1">
    <location>
        <begin position="426"/>
        <end position="563"/>
    </location>
</feature>
<dbReference type="SUPFAM" id="SSF52343">
    <property type="entry name" value="Ferredoxin reductase-like, C-terminal NADP-linked domain"/>
    <property type="match status" value="1"/>
</dbReference>
<dbReference type="PANTHER" id="PTHR42815">
    <property type="entry name" value="FAD-BINDING, PUTATIVE (AFU_ORTHOLOGUE AFUA_6G07600)-RELATED"/>
    <property type="match status" value="1"/>
</dbReference>
<dbReference type="InterPro" id="IPR012349">
    <property type="entry name" value="Split_barrel_FMN-bd"/>
</dbReference>
<gene>
    <name evidence="2" type="ORF">PG993_005330</name>
</gene>
<name>A0ABR1TH70_9PEZI</name>
<evidence type="ECO:0000259" key="1">
    <source>
        <dbReference type="PROSITE" id="PS51384"/>
    </source>
</evidence>
<keyword evidence="3" id="KW-1185">Reference proteome</keyword>
<dbReference type="InterPro" id="IPR039261">
    <property type="entry name" value="FNR_nucleotide-bd"/>
</dbReference>
<proteinExistence type="predicted"/>
<dbReference type="Proteomes" id="UP001444661">
    <property type="component" value="Unassembled WGS sequence"/>
</dbReference>
<dbReference type="Gene3D" id="2.30.110.10">
    <property type="entry name" value="Electron Transport, Fmn-binding Protein, Chain A"/>
    <property type="match status" value="1"/>
</dbReference>